<dbReference type="EMBL" id="CP069362">
    <property type="protein sequence ID" value="WGS63939.1"/>
    <property type="molecule type" value="Genomic_DNA"/>
</dbReference>
<evidence type="ECO:0000313" key="1">
    <source>
        <dbReference type="EMBL" id="WGS63939.1"/>
    </source>
</evidence>
<sequence>MKKLYGYTSDEKGIRHALLEGESTNISFDEAKFMLVSCSAYVNYLIEKVSKIGLIEK</sequence>
<gene>
    <name evidence="1" type="ORF">JRV97_06045</name>
</gene>
<reference evidence="1 2" key="1">
    <citation type="submission" date="2021-02" db="EMBL/GenBank/DDBJ databases">
        <title>Characterization of Marinitoga sp. nov. str. BP5-C20A.</title>
        <authorList>
            <person name="Erauso G."/>
            <person name="Postec A."/>
        </authorList>
    </citation>
    <scope>NUCLEOTIDE SEQUENCE [LARGE SCALE GENOMIC DNA]</scope>
    <source>
        <strain evidence="1 2">BP5-C20A</strain>
    </source>
</reference>
<keyword evidence="2" id="KW-1185">Reference proteome</keyword>
<proteinExistence type="predicted"/>
<accession>A0ABY8PN04</accession>
<dbReference type="Proteomes" id="UP001232493">
    <property type="component" value="Chromosome"/>
</dbReference>
<evidence type="ECO:0000313" key="2">
    <source>
        <dbReference type="Proteomes" id="UP001232493"/>
    </source>
</evidence>
<dbReference type="RefSeq" id="WP_280997205.1">
    <property type="nucleotide sequence ID" value="NZ_CP069362.1"/>
</dbReference>
<organism evidence="1 2">
    <name type="scientific">Marinitoga aeolica</name>
    <dbReference type="NCBI Taxonomy" id="2809031"/>
    <lineage>
        <taxon>Bacteria</taxon>
        <taxon>Thermotogati</taxon>
        <taxon>Thermotogota</taxon>
        <taxon>Thermotogae</taxon>
        <taxon>Petrotogales</taxon>
        <taxon>Petrotogaceae</taxon>
        <taxon>Marinitoga</taxon>
    </lineage>
</organism>
<protein>
    <submittedName>
        <fullName evidence="1">Uncharacterized protein</fullName>
    </submittedName>
</protein>
<name>A0ABY8PN04_9BACT</name>